<organism evidence="2 3">
    <name type="scientific">Favolaschia claudopus</name>
    <dbReference type="NCBI Taxonomy" id="2862362"/>
    <lineage>
        <taxon>Eukaryota</taxon>
        <taxon>Fungi</taxon>
        <taxon>Dikarya</taxon>
        <taxon>Basidiomycota</taxon>
        <taxon>Agaricomycotina</taxon>
        <taxon>Agaricomycetes</taxon>
        <taxon>Agaricomycetidae</taxon>
        <taxon>Agaricales</taxon>
        <taxon>Marasmiineae</taxon>
        <taxon>Mycenaceae</taxon>
        <taxon>Favolaschia</taxon>
    </lineage>
</organism>
<reference evidence="2 3" key="1">
    <citation type="journal article" date="2024" name="J Genomics">
        <title>Draft genome sequencing and assembly of Favolaschia claudopus CIRM-BRFM 2984 isolated from oak limbs.</title>
        <authorList>
            <person name="Navarro D."/>
            <person name="Drula E."/>
            <person name="Chaduli D."/>
            <person name="Cazenave R."/>
            <person name="Ahrendt S."/>
            <person name="Wang J."/>
            <person name="Lipzen A."/>
            <person name="Daum C."/>
            <person name="Barry K."/>
            <person name="Grigoriev I.V."/>
            <person name="Favel A."/>
            <person name="Rosso M.N."/>
            <person name="Martin F."/>
        </authorList>
    </citation>
    <scope>NUCLEOTIDE SEQUENCE [LARGE SCALE GENOMIC DNA]</scope>
    <source>
        <strain evidence="2 3">CIRM-BRFM 2984</strain>
    </source>
</reference>
<accession>A0AAW0AKE8</accession>
<dbReference type="AlphaFoldDB" id="A0AAW0AKE8"/>
<dbReference type="EMBL" id="JAWWNJ010000060">
    <property type="protein sequence ID" value="KAK7013208.1"/>
    <property type="molecule type" value="Genomic_DNA"/>
</dbReference>
<evidence type="ECO:0000313" key="2">
    <source>
        <dbReference type="EMBL" id="KAK7013208.1"/>
    </source>
</evidence>
<evidence type="ECO:0000256" key="1">
    <source>
        <dbReference type="SAM" id="MobiDB-lite"/>
    </source>
</evidence>
<comment type="caution">
    <text evidence="2">The sequence shown here is derived from an EMBL/GenBank/DDBJ whole genome shotgun (WGS) entry which is preliminary data.</text>
</comment>
<gene>
    <name evidence="2" type="ORF">R3P38DRAFT_3580105</name>
</gene>
<feature type="region of interest" description="Disordered" evidence="1">
    <location>
        <begin position="137"/>
        <end position="161"/>
    </location>
</feature>
<feature type="region of interest" description="Disordered" evidence="1">
    <location>
        <begin position="1"/>
        <end position="24"/>
    </location>
</feature>
<proteinExistence type="predicted"/>
<sequence length="289" mass="30863">MTSDSPATHPVLMPSPPSCATPTPLFTSALKEKEQFDSSAATPAAVEEDVWDDSRPIPELGSQACHLKSAASFSNNFKHLDGLIDHLRDSYTLYPDPPFLCLGHSATYAERASQRNGGVATPVYAARDVVMYAAPGGSAVSTPSPSKRSAPPAAPAEGTVRDRIEALPPPRIPEFLNIVFCMSRCWRNSNGLPPFLPAAAGSQNDDEGIDDAMLAMPVEMVLSVGRRVHEALRRRRMLSIGMGTNRHGMYSHWHRSTFSGAASTPGGTWSVLGGGGGDGVYGRVRPGHR</sequence>
<name>A0AAW0AKE8_9AGAR</name>
<evidence type="ECO:0000313" key="3">
    <source>
        <dbReference type="Proteomes" id="UP001362999"/>
    </source>
</evidence>
<keyword evidence="3" id="KW-1185">Reference proteome</keyword>
<dbReference type="Proteomes" id="UP001362999">
    <property type="component" value="Unassembled WGS sequence"/>
</dbReference>
<protein>
    <submittedName>
        <fullName evidence="2">Uncharacterized protein</fullName>
    </submittedName>
</protein>
<feature type="compositionally biased region" description="Low complexity" evidence="1">
    <location>
        <begin position="141"/>
        <end position="151"/>
    </location>
</feature>